<feature type="signal peptide" evidence="1">
    <location>
        <begin position="1"/>
        <end position="23"/>
    </location>
</feature>
<keyword evidence="1" id="KW-0732">Signal</keyword>
<sequence>MKTLLRLAVATFALALLAGCASTHELTSTQPATQQPLTEQQLYMAHVENVAKRRGIQVTWVNAPRFPKDDRK</sequence>
<evidence type="ECO:0000313" key="2">
    <source>
        <dbReference type="EMBL" id="MEL1265202.1"/>
    </source>
</evidence>
<proteinExistence type="predicted"/>
<protein>
    <recommendedName>
        <fullName evidence="4">Lipoprotein</fullName>
    </recommendedName>
</protein>
<evidence type="ECO:0008006" key="4">
    <source>
        <dbReference type="Google" id="ProtNLM"/>
    </source>
</evidence>
<comment type="caution">
    <text evidence="2">The sequence shown here is derived from an EMBL/GenBank/DDBJ whole genome shotgun (WGS) entry which is preliminary data.</text>
</comment>
<keyword evidence="3" id="KW-1185">Reference proteome</keyword>
<dbReference type="PROSITE" id="PS51257">
    <property type="entry name" value="PROKAR_LIPOPROTEIN"/>
    <property type="match status" value="1"/>
</dbReference>
<name>A0ABU9J3L1_9GAMM</name>
<reference evidence="2 3" key="1">
    <citation type="submission" date="2024-04" db="EMBL/GenBank/DDBJ databases">
        <title>Draft genome sequence of Pseudoxanthomonas putridarboris WD12.</title>
        <authorList>
            <person name="Oh J."/>
        </authorList>
    </citation>
    <scope>NUCLEOTIDE SEQUENCE [LARGE SCALE GENOMIC DNA]</scope>
    <source>
        <strain evidence="2 3">WD12</strain>
    </source>
</reference>
<dbReference type="RefSeq" id="WP_341726367.1">
    <property type="nucleotide sequence ID" value="NZ_JBBWWT010000005.1"/>
</dbReference>
<dbReference type="Proteomes" id="UP001459204">
    <property type="component" value="Unassembled WGS sequence"/>
</dbReference>
<gene>
    <name evidence="2" type="ORF">AAD027_12625</name>
</gene>
<accession>A0ABU9J3L1</accession>
<organism evidence="2 3">
    <name type="scientific">Pseudoxanthomonas putridarboris</name>
    <dbReference type="NCBI Taxonomy" id="752605"/>
    <lineage>
        <taxon>Bacteria</taxon>
        <taxon>Pseudomonadati</taxon>
        <taxon>Pseudomonadota</taxon>
        <taxon>Gammaproteobacteria</taxon>
        <taxon>Lysobacterales</taxon>
        <taxon>Lysobacteraceae</taxon>
        <taxon>Pseudoxanthomonas</taxon>
    </lineage>
</organism>
<evidence type="ECO:0000256" key="1">
    <source>
        <dbReference type="SAM" id="SignalP"/>
    </source>
</evidence>
<dbReference type="EMBL" id="JBBWWT010000005">
    <property type="protein sequence ID" value="MEL1265202.1"/>
    <property type="molecule type" value="Genomic_DNA"/>
</dbReference>
<evidence type="ECO:0000313" key="3">
    <source>
        <dbReference type="Proteomes" id="UP001459204"/>
    </source>
</evidence>
<feature type="chain" id="PRO_5046395376" description="Lipoprotein" evidence="1">
    <location>
        <begin position="24"/>
        <end position="72"/>
    </location>
</feature>